<keyword evidence="2" id="KW-1185">Reference proteome</keyword>
<name>A0ABT6ZB24_9MICO</name>
<evidence type="ECO:0000313" key="2">
    <source>
        <dbReference type="Proteomes" id="UP001321481"/>
    </source>
</evidence>
<dbReference type="EMBL" id="JASJND010000001">
    <property type="protein sequence ID" value="MDJ1113366.1"/>
    <property type="molecule type" value="Genomic_DNA"/>
</dbReference>
<gene>
    <name evidence="1" type="ORF">QNI14_02740</name>
</gene>
<sequence>MDYGWMSHALLWFVGALTTATALATIGALVSMGRSNQYND</sequence>
<comment type="caution">
    <text evidence="1">The sequence shown here is derived from an EMBL/GenBank/DDBJ whole genome shotgun (WGS) entry which is preliminary data.</text>
</comment>
<dbReference type="RefSeq" id="WP_283714656.1">
    <property type="nucleotide sequence ID" value="NZ_JASJND010000001.1"/>
</dbReference>
<evidence type="ECO:0000313" key="1">
    <source>
        <dbReference type="EMBL" id="MDJ1113366.1"/>
    </source>
</evidence>
<proteinExistence type="predicted"/>
<accession>A0ABT6ZB24</accession>
<dbReference type="Proteomes" id="UP001321481">
    <property type="component" value="Unassembled WGS sequence"/>
</dbReference>
<reference evidence="1 2" key="1">
    <citation type="submission" date="2023-05" db="EMBL/GenBank/DDBJ databases">
        <title>Microbacterium dauci sp.nov., Isolated from Carrot Rhizosphere Soil.</title>
        <authorList>
            <person name="Xiao Z."/>
            <person name="Zheng J."/>
        </authorList>
    </citation>
    <scope>NUCLEOTIDE SEQUENCE [LARGE SCALE GENOMIC DNA]</scope>
    <source>
        <strain evidence="1 2">LX3-4</strain>
    </source>
</reference>
<protein>
    <submittedName>
        <fullName evidence="1">Uncharacterized protein</fullName>
    </submittedName>
</protein>
<organism evidence="1 2">
    <name type="scientific">Microbacterium dauci</name>
    <dbReference type="NCBI Taxonomy" id="3048008"/>
    <lineage>
        <taxon>Bacteria</taxon>
        <taxon>Bacillati</taxon>
        <taxon>Actinomycetota</taxon>
        <taxon>Actinomycetes</taxon>
        <taxon>Micrococcales</taxon>
        <taxon>Microbacteriaceae</taxon>
        <taxon>Microbacterium</taxon>
    </lineage>
</organism>